<dbReference type="RefSeq" id="WP_277538322.1">
    <property type="nucleotide sequence ID" value="NZ_JAPDIA010000009.1"/>
</dbReference>
<evidence type="ECO:0000313" key="4">
    <source>
        <dbReference type="Proteomes" id="UP001153404"/>
    </source>
</evidence>
<organism evidence="3 4">
    <name type="scientific">Cohnella rhizosphaerae</name>
    <dbReference type="NCBI Taxonomy" id="1457232"/>
    <lineage>
        <taxon>Bacteria</taxon>
        <taxon>Bacillati</taxon>
        <taxon>Bacillota</taxon>
        <taxon>Bacilli</taxon>
        <taxon>Bacillales</taxon>
        <taxon>Paenibacillaceae</taxon>
        <taxon>Cohnella</taxon>
    </lineage>
</organism>
<proteinExistence type="predicted"/>
<feature type="compositionally biased region" description="Basic and acidic residues" evidence="1">
    <location>
        <begin position="357"/>
        <end position="368"/>
    </location>
</feature>
<reference evidence="3" key="1">
    <citation type="submission" date="2022-10" db="EMBL/GenBank/DDBJ databases">
        <title>Comparative genomic analysis of Cohnella hashimotonis sp. nov., isolated from the International Space Station.</title>
        <authorList>
            <person name="Simpson A."/>
            <person name="Venkateswaran K."/>
        </authorList>
    </citation>
    <scope>NUCLEOTIDE SEQUENCE</scope>
    <source>
        <strain evidence="3">DSM 28161</strain>
    </source>
</reference>
<dbReference type="InterPro" id="IPR036116">
    <property type="entry name" value="FN3_sf"/>
</dbReference>
<dbReference type="EMBL" id="JAPDIA010000009">
    <property type="protein sequence ID" value="MDG0813871.1"/>
    <property type="molecule type" value="Genomic_DNA"/>
</dbReference>
<evidence type="ECO:0000313" key="3">
    <source>
        <dbReference type="EMBL" id="MDG0813871.1"/>
    </source>
</evidence>
<feature type="domain" description="Fibronectin type-III" evidence="2">
    <location>
        <begin position="178"/>
        <end position="267"/>
    </location>
</feature>
<name>A0A9X4L0F8_9BACL</name>
<protein>
    <submittedName>
        <fullName evidence="3">Fibronectin type III domain-containing protein</fullName>
    </submittedName>
</protein>
<gene>
    <name evidence="3" type="ORF">OMP40_34755</name>
</gene>
<dbReference type="PROSITE" id="PS50853">
    <property type="entry name" value="FN3"/>
    <property type="match status" value="1"/>
</dbReference>
<dbReference type="Proteomes" id="UP001153404">
    <property type="component" value="Unassembled WGS sequence"/>
</dbReference>
<dbReference type="SUPFAM" id="SSF49265">
    <property type="entry name" value="Fibronectin type III"/>
    <property type="match status" value="1"/>
</dbReference>
<dbReference type="SMART" id="SM00060">
    <property type="entry name" value="FN3"/>
    <property type="match status" value="1"/>
</dbReference>
<evidence type="ECO:0000256" key="1">
    <source>
        <dbReference type="SAM" id="MobiDB-lite"/>
    </source>
</evidence>
<feature type="region of interest" description="Disordered" evidence="1">
    <location>
        <begin position="336"/>
        <end position="372"/>
    </location>
</feature>
<accession>A0A9X4L0F8</accession>
<dbReference type="InterPro" id="IPR013783">
    <property type="entry name" value="Ig-like_fold"/>
</dbReference>
<dbReference type="Gene3D" id="2.60.40.10">
    <property type="entry name" value="Immunoglobulins"/>
    <property type="match status" value="1"/>
</dbReference>
<evidence type="ECO:0000259" key="2">
    <source>
        <dbReference type="PROSITE" id="PS50853"/>
    </source>
</evidence>
<dbReference type="AlphaFoldDB" id="A0A9X4L0F8"/>
<dbReference type="CDD" id="cd00063">
    <property type="entry name" value="FN3"/>
    <property type="match status" value="1"/>
</dbReference>
<keyword evidence="4" id="KW-1185">Reference proteome</keyword>
<dbReference type="InterPro" id="IPR003961">
    <property type="entry name" value="FN3_dom"/>
</dbReference>
<sequence>MAGRVDHLFRSAVRIRHSGEDLAFDGYAGIVRRYGPDHAEAALFRGRYIAAAGIAATIGLEASTEAPANSSAHGAAVGEAPATEQSADRVAAGVEAAFAFATVGGLLGGQAASAAPLAVRLELPSSRATARHKLYVDGKVYESKTMAGGERGRTVLTFALPAGRSDWQWTDGDAVPGNPGPLHVSLASPQAADIEWGAAAGADGYELAVSKDGCRSWQLAEGPILGPRYRLEALVAGTKLHVKVRACRGQAAGAWAEPYPIYPSERPPAAPQGLRLSRKNGAVEASWGDGAGRAAVPALSAEAGRERQPTALRGAGAPFSGRRLFAGWDGGRLRVQRGGGERHRGRPSLAGAGYGRGRADRLGSEAGRDVPALYPQPRIRPQRLSFLGQRAEGQLAALPAVLIQRGEGDTDVKND</sequence>
<comment type="caution">
    <text evidence="3">The sequence shown here is derived from an EMBL/GenBank/DDBJ whole genome shotgun (WGS) entry which is preliminary data.</text>
</comment>